<dbReference type="EMBL" id="ML213624">
    <property type="protein sequence ID" value="TFK35141.1"/>
    <property type="molecule type" value="Genomic_DNA"/>
</dbReference>
<protein>
    <submittedName>
        <fullName evidence="2">Uncharacterized protein</fullName>
    </submittedName>
</protein>
<keyword evidence="3" id="KW-1185">Reference proteome</keyword>
<reference evidence="2 3" key="1">
    <citation type="journal article" date="2019" name="Nat. Ecol. Evol.">
        <title>Megaphylogeny resolves global patterns of mushroom evolution.</title>
        <authorList>
            <person name="Varga T."/>
            <person name="Krizsan K."/>
            <person name="Foldi C."/>
            <person name="Dima B."/>
            <person name="Sanchez-Garcia M."/>
            <person name="Sanchez-Ramirez S."/>
            <person name="Szollosi G.J."/>
            <person name="Szarkandi J.G."/>
            <person name="Papp V."/>
            <person name="Albert L."/>
            <person name="Andreopoulos W."/>
            <person name="Angelini C."/>
            <person name="Antonin V."/>
            <person name="Barry K.W."/>
            <person name="Bougher N.L."/>
            <person name="Buchanan P."/>
            <person name="Buyck B."/>
            <person name="Bense V."/>
            <person name="Catcheside P."/>
            <person name="Chovatia M."/>
            <person name="Cooper J."/>
            <person name="Damon W."/>
            <person name="Desjardin D."/>
            <person name="Finy P."/>
            <person name="Geml J."/>
            <person name="Haridas S."/>
            <person name="Hughes K."/>
            <person name="Justo A."/>
            <person name="Karasinski D."/>
            <person name="Kautmanova I."/>
            <person name="Kiss B."/>
            <person name="Kocsube S."/>
            <person name="Kotiranta H."/>
            <person name="LaButti K.M."/>
            <person name="Lechner B.E."/>
            <person name="Liimatainen K."/>
            <person name="Lipzen A."/>
            <person name="Lukacs Z."/>
            <person name="Mihaltcheva S."/>
            <person name="Morgado L.N."/>
            <person name="Niskanen T."/>
            <person name="Noordeloos M.E."/>
            <person name="Ohm R.A."/>
            <person name="Ortiz-Santana B."/>
            <person name="Ovrebo C."/>
            <person name="Racz N."/>
            <person name="Riley R."/>
            <person name="Savchenko A."/>
            <person name="Shiryaev A."/>
            <person name="Soop K."/>
            <person name="Spirin V."/>
            <person name="Szebenyi C."/>
            <person name="Tomsovsky M."/>
            <person name="Tulloss R.E."/>
            <person name="Uehling J."/>
            <person name="Grigoriev I.V."/>
            <person name="Vagvolgyi C."/>
            <person name="Papp T."/>
            <person name="Martin F.M."/>
            <person name="Miettinen O."/>
            <person name="Hibbett D.S."/>
            <person name="Nagy L.G."/>
        </authorList>
    </citation>
    <scope>NUCLEOTIDE SEQUENCE [LARGE SCALE GENOMIC DNA]</scope>
    <source>
        <strain evidence="2 3">CBS 166.37</strain>
    </source>
</reference>
<dbReference type="AlphaFoldDB" id="A0A5C3M297"/>
<organism evidence="2 3">
    <name type="scientific">Crucibulum laeve</name>
    <dbReference type="NCBI Taxonomy" id="68775"/>
    <lineage>
        <taxon>Eukaryota</taxon>
        <taxon>Fungi</taxon>
        <taxon>Dikarya</taxon>
        <taxon>Basidiomycota</taxon>
        <taxon>Agaricomycotina</taxon>
        <taxon>Agaricomycetes</taxon>
        <taxon>Agaricomycetidae</taxon>
        <taxon>Agaricales</taxon>
        <taxon>Agaricineae</taxon>
        <taxon>Nidulariaceae</taxon>
        <taxon>Crucibulum</taxon>
    </lineage>
</organism>
<feature type="transmembrane region" description="Helical" evidence="1">
    <location>
        <begin position="6"/>
        <end position="32"/>
    </location>
</feature>
<keyword evidence="1" id="KW-0472">Membrane</keyword>
<proteinExistence type="predicted"/>
<evidence type="ECO:0000256" key="1">
    <source>
        <dbReference type="SAM" id="Phobius"/>
    </source>
</evidence>
<keyword evidence="1" id="KW-1133">Transmembrane helix</keyword>
<evidence type="ECO:0000313" key="3">
    <source>
        <dbReference type="Proteomes" id="UP000308652"/>
    </source>
</evidence>
<sequence length="108" mass="12790">MRINQVGMLIVVVWVMILVRLTIQIMLCYTYLKFNLCFHSQRCPTELASFAKTRLTDITPKHQLTYYLIPFDRLGFKSSMNKQTKLSCNEIQKVSRARCVTCRRYFTI</sequence>
<accession>A0A5C3M297</accession>
<keyword evidence="1" id="KW-0812">Transmembrane</keyword>
<gene>
    <name evidence="2" type="ORF">BDQ12DRAFT_688571</name>
</gene>
<dbReference type="Proteomes" id="UP000308652">
    <property type="component" value="Unassembled WGS sequence"/>
</dbReference>
<name>A0A5C3M297_9AGAR</name>
<evidence type="ECO:0000313" key="2">
    <source>
        <dbReference type="EMBL" id="TFK35141.1"/>
    </source>
</evidence>